<gene>
    <name evidence="1" type="ORF">ACFQ4H_06460</name>
</gene>
<evidence type="ECO:0000313" key="2">
    <source>
        <dbReference type="Proteomes" id="UP001597260"/>
    </source>
</evidence>
<dbReference type="EMBL" id="JBHTMP010000007">
    <property type="protein sequence ID" value="MFD1320731.1"/>
    <property type="molecule type" value="Genomic_DNA"/>
</dbReference>
<protein>
    <submittedName>
        <fullName evidence="1">Uncharacterized protein</fullName>
    </submittedName>
</protein>
<evidence type="ECO:0000313" key="1">
    <source>
        <dbReference type="EMBL" id="MFD1320731.1"/>
    </source>
</evidence>
<accession>A0ABW3Y8P5</accession>
<organism evidence="1 2">
    <name type="scientific">Micromonospora sonneratiae</name>
    <dbReference type="NCBI Taxonomy" id="1184706"/>
    <lineage>
        <taxon>Bacteria</taxon>
        <taxon>Bacillati</taxon>
        <taxon>Actinomycetota</taxon>
        <taxon>Actinomycetes</taxon>
        <taxon>Micromonosporales</taxon>
        <taxon>Micromonosporaceae</taxon>
        <taxon>Micromonospora</taxon>
    </lineage>
</organism>
<sequence length="154" mass="17728">MGGYYDLFLSLELQPDLPEEILHEIRWHLRLTDEPPTEFRAFSAPDWYDETPYPFFNGTTGSHAFDGVDVTALLPATHRLYPDGRQRWLMTVRSCVHEDELGYAMDLVRWLASYATTTGWIGYLGYTADPAPKFMYYVDGTLKFREPAGPHRAS</sequence>
<comment type="caution">
    <text evidence="1">The sequence shown here is derived from an EMBL/GenBank/DDBJ whole genome shotgun (WGS) entry which is preliminary data.</text>
</comment>
<name>A0ABW3Y8P5_9ACTN</name>
<proteinExistence type="predicted"/>
<dbReference type="Proteomes" id="UP001597260">
    <property type="component" value="Unassembled WGS sequence"/>
</dbReference>
<reference evidence="2" key="1">
    <citation type="journal article" date="2019" name="Int. J. Syst. Evol. Microbiol.">
        <title>The Global Catalogue of Microorganisms (GCM) 10K type strain sequencing project: providing services to taxonomists for standard genome sequencing and annotation.</title>
        <authorList>
            <consortium name="The Broad Institute Genomics Platform"/>
            <consortium name="The Broad Institute Genome Sequencing Center for Infectious Disease"/>
            <person name="Wu L."/>
            <person name="Ma J."/>
        </authorList>
    </citation>
    <scope>NUCLEOTIDE SEQUENCE [LARGE SCALE GENOMIC DNA]</scope>
    <source>
        <strain evidence="2">JCM 31037</strain>
    </source>
</reference>
<keyword evidence="2" id="KW-1185">Reference proteome</keyword>
<dbReference type="RefSeq" id="WP_377568017.1">
    <property type="nucleotide sequence ID" value="NZ_JBHTMP010000007.1"/>
</dbReference>